<dbReference type="RefSeq" id="WP_131361198.1">
    <property type="nucleotide sequence ID" value="NZ_SJKB01000008.1"/>
</dbReference>
<sequence length="206" mass="21932">MITALASMLVAFIGTGTASAQTVAVDDPVGDAGNPNTQSLGSEKEQGYFDIVRAEVSKESGTFAMTMRLAAPVPAAPPQPNGASGMFLWAFALDTQPGSIAGYLYPPGQKNRFEYFVLLSWDGIAFRAFVIDRTPLPSGGEAVTTDVPFSFNTARDEVRFVINPALIGNPATFEWLSVNALRKSHFGSYGLQALDFAPDAGTTTWP</sequence>
<dbReference type="Proteomes" id="UP000291144">
    <property type="component" value="Unassembled WGS sequence"/>
</dbReference>
<reference evidence="2 3" key="1">
    <citation type="submission" date="2019-02" db="EMBL/GenBank/DDBJ databases">
        <title>Kribbella capetownensis sp. nov. and Kribbella speibonae sp. nov., isolated from soil.</title>
        <authorList>
            <person name="Curtis S.M."/>
            <person name="Norton I."/>
            <person name="Everest G.J."/>
            <person name="Meyers P.R."/>
        </authorList>
    </citation>
    <scope>NUCLEOTIDE SEQUENCE [LARGE SCALE GENOMIC DNA]</scope>
    <source>
        <strain evidence="2 3">NRRL B-24813</strain>
    </source>
</reference>
<evidence type="ECO:0000313" key="2">
    <source>
        <dbReference type="EMBL" id="TCC58873.1"/>
    </source>
</evidence>
<accession>A0A4R0KEP8</accession>
<organism evidence="2 3">
    <name type="scientific">Kribbella pittospori</name>
    <dbReference type="NCBI Taxonomy" id="722689"/>
    <lineage>
        <taxon>Bacteria</taxon>
        <taxon>Bacillati</taxon>
        <taxon>Actinomycetota</taxon>
        <taxon>Actinomycetes</taxon>
        <taxon>Propionibacteriales</taxon>
        <taxon>Kribbellaceae</taxon>
        <taxon>Kribbella</taxon>
    </lineage>
</organism>
<keyword evidence="3" id="KW-1185">Reference proteome</keyword>
<protein>
    <submittedName>
        <fullName evidence="2">Uncharacterized protein</fullName>
    </submittedName>
</protein>
<evidence type="ECO:0000256" key="1">
    <source>
        <dbReference type="SAM" id="SignalP"/>
    </source>
</evidence>
<dbReference type="EMBL" id="SJKB01000008">
    <property type="protein sequence ID" value="TCC58873.1"/>
    <property type="molecule type" value="Genomic_DNA"/>
</dbReference>
<evidence type="ECO:0000313" key="3">
    <source>
        <dbReference type="Proteomes" id="UP000291144"/>
    </source>
</evidence>
<feature type="chain" id="PRO_5020683420" evidence="1">
    <location>
        <begin position="21"/>
        <end position="206"/>
    </location>
</feature>
<proteinExistence type="predicted"/>
<name>A0A4R0KEP8_9ACTN</name>
<dbReference type="AlphaFoldDB" id="A0A4R0KEP8"/>
<comment type="caution">
    <text evidence="2">The sequence shown here is derived from an EMBL/GenBank/DDBJ whole genome shotgun (WGS) entry which is preliminary data.</text>
</comment>
<feature type="signal peptide" evidence="1">
    <location>
        <begin position="1"/>
        <end position="20"/>
    </location>
</feature>
<gene>
    <name evidence="2" type="ORF">E0H73_26585</name>
</gene>
<keyword evidence="1" id="KW-0732">Signal</keyword>